<dbReference type="RefSeq" id="WP_154537606.1">
    <property type="nucleotide sequence ID" value="NZ_VUNE01000002.1"/>
</dbReference>
<sequence length="141" mass="16680">MDYFSILEISKKLGITKSKIYYKLRSDENFKLLFTKDLKSDSYVAHKDNIESIGKYFNIVLEKFETVMKNNSIDDDILLKSKNDIITVLKEEIDVLKLQLAEKDSQISKLLQINQNNQVLLLEDSKIKSKSFWFRIRDFFK</sequence>
<proteinExistence type="predicted"/>
<keyword evidence="2" id="KW-1185">Reference proteome</keyword>
<name>A0A6N7XBZ1_9FIRM</name>
<organism evidence="1 2">
    <name type="scientific">Peptostreptococcus porci</name>
    <dbReference type="NCBI Taxonomy" id="2652282"/>
    <lineage>
        <taxon>Bacteria</taxon>
        <taxon>Bacillati</taxon>
        <taxon>Bacillota</taxon>
        <taxon>Clostridia</taxon>
        <taxon>Peptostreptococcales</taxon>
        <taxon>Peptostreptococcaceae</taxon>
        <taxon>Peptostreptococcus</taxon>
    </lineage>
</organism>
<evidence type="ECO:0008006" key="3">
    <source>
        <dbReference type="Google" id="ProtNLM"/>
    </source>
</evidence>
<accession>A0A6N7XBZ1</accession>
<dbReference type="Proteomes" id="UP000440713">
    <property type="component" value="Unassembled WGS sequence"/>
</dbReference>
<gene>
    <name evidence="1" type="ORF">FYJ71_04350</name>
</gene>
<evidence type="ECO:0000313" key="1">
    <source>
        <dbReference type="EMBL" id="MST62206.1"/>
    </source>
</evidence>
<dbReference type="AlphaFoldDB" id="A0A6N7XBZ1"/>
<evidence type="ECO:0000313" key="2">
    <source>
        <dbReference type="Proteomes" id="UP000440713"/>
    </source>
</evidence>
<comment type="caution">
    <text evidence="1">The sequence shown here is derived from an EMBL/GenBank/DDBJ whole genome shotgun (WGS) entry which is preliminary data.</text>
</comment>
<reference evidence="1 2" key="1">
    <citation type="submission" date="2019-08" db="EMBL/GenBank/DDBJ databases">
        <title>In-depth cultivation of the pig gut microbiome towards novel bacterial diversity and tailored functional studies.</title>
        <authorList>
            <person name="Wylensek D."/>
            <person name="Hitch T.C.A."/>
            <person name="Clavel T."/>
        </authorList>
    </citation>
    <scope>NUCLEOTIDE SEQUENCE [LARGE SCALE GENOMIC DNA]</scope>
    <source>
        <strain evidence="1 2">WCA-SAB-591-4A-A</strain>
    </source>
</reference>
<protein>
    <recommendedName>
        <fullName evidence="3">DUF536 domain-containing protein</fullName>
    </recommendedName>
</protein>
<dbReference type="EMBL" id="VUNE01000002">
    <property type="protein sequence ID" value="MST62206.1"/>
    <property type="molecule type" value="Genomic_DNA"/>
</dbReference>